<keyword evidence="11" id="KW-0489">Methyltransferase</keyword>
<dbReference type="RefSeq" id="WP_116538612.1">
    <property type="nucleotide sequence ID" value="NZ_QDFT01000075.1"/>
</dbReference>
<dbReference type="Proteomes" id="UP000244649">
    <property type="component" value="Unassembled WGS sequence"/>
</dbReference>
<feature type="binding site" evidence="7 10">
    <location>
        <position position="86"/>
    </location>
    <ligand>
        <name>Mg(2+)</name>
        <dbReference type="ChEBI" id="CHEBI:18420"/>
    </ligand>
</feature>
<evidence type="ECO:0000313" key="11">
    <source>
        <dbReference type="EMBL" id="PVE58820.1"/>
    </source>
</evidence>
<dbReference type="SUPFAM" id="SSF51621">
    <property type="entry name" value="Phosphoenolpyruvate/pyruvate domain"/>
    <property type="match status" value="1"/>
</dbReference>
<dbReference type="EMBL" id="QDFT01000075">
    <property type="protein sequence ID" value="PVE58820.1"/>
    <property type="molecule type" value="Genomic_DNA"/>
</dbReference>
<comment type="caution">
    <text evidence="11">The sequence shown here is derived from an EMBL/GenBank/DDBJ whole genome shotgun (WGS) entry which is preliminary data.</text>
</comment>
<feature type="binding site" evidence="7 9">
    <location>
        <position position="86"/>
    </location>
    <ligand>
        <name>3-methyl-2-oxobutanoate</name>
        <dbReference type="ChEBI" id="CHEBI:11851"/>
    </ligand>
</feature>
<dbReference type="FunFam" id="3.20.20.60:FF:000003">
    <property type="entry name" value="3-methyl-2-oxobutanoate hydroxymethyltransferase"/>
    <property type="match status" value="1"/>
</dbReference>
<evidence type="ECO:0000256" key="1">
    <source>
        <dbReference type="ARBA" id="ARBA00005033"/>
    </source>
</evidence>
<keyword evidence="7 10" id="KW-0460">Magnesium</keyword>
<reference evidence="11 12" key="1">
    <citation type="submission" date="2018-04" db="EMBL/GenBank/DDBJ databases">
        <authorList>
            <person name="Go L.Y."/>
            <person name="Mitchell J.A."/>
        </authorList>
    </citation>
    <scope>NUCLEOTIDE SEQUENCE [LARGE SCALE GENOMIC DNA]</scope>
    <source>
        <strain evidence="11 12">TPD7010</strain>
    </source>
</reference>
<protein>
    <recommendedName>
        <fullName evidence="7">3-methyl-2-oxobutanoate hydroxymethyltransferase</fullName>
        <ecNumber evidence="7">2.1.2.11</ecNumber>
    </recommendedName>
    <alternativeName>
        <fullName evidence="7">Ketopantoate hydroxymethyltransferase</fullName>
        <shortName evidence="7">KPHMT</shortName>
    </alternativeName>
</protein>
<dbReference type="GO" id="GO:0032259">
    <property type="term" value="P:methylation"/>
    <property type="evidence" value="ECO:0007669"/>
    <property type="project" value="UniProtKB-KW"/>
</dbReference>
<comment type="catalytic activity">
    <reaction evidence="7">
        <text>(6R)-5,10-methylene-5,6,7,8-tetrahydrofolate + 3-methyl-2-oxobutanoate + H2O = 2-dehydropantoate + (6S)-5,6,7,8-tetrahydrofolate</text>
        <dbReference type="Rhea" id="RHEA:11824"/>
        <dbReference type="ChEBI" id="CHEBI:11561"/>
        <dbReference type="ChEBI" id="CHEBI:11851"/>
        <dbReference type="ChEBI" id="CHEBI:15377"/>
        <dbReference type="ChEBI" id="CHEBI:15636"/>
        <dbReference type="ChEBI" id="CHEBI:57453"/>
        <dbReference type="EC" id="2.1.2.11"/>
    </reaction>
</comment>
<comment type="similarity">
    <text evidence="2 7">Belongs to the PanB family.</text>
</comment>
<dbReference type="InterPro" id="IPR040442">
    <property type="entry name" value="Pyrv_kinase-like_dom_sf"/>
</dbReference>
<dbReference type="Pfam" id="PF02548">
    <property type="entry name" value="Pantoate_transf"/>
    <property type="match status" value="1"/>
</dbReference>
<evidence type="ECO:0000256" key="5">
    <source>
        <dbReference type="ARBA" id="ARBA00022679"/>
    </source>
</evidence>
<dbReference type="CDD" id="cd06557">
    <property type="entry name" value="KPHMT-like"/>
    <property type="match status" value="1"/>
</dbReference>
<comment type="cofactor">
    <cofactor evidence="7 10">
        <name>Mg(2+)</name>
        <dbReference type="ChEBI" id="CHEBI:18420"/>
    </cofactor>
    <text evidence="7 10">Binds 1 Mg(2+) ion per subunit.</text>
</comment>
<evidence type="ECO:0000256" key="4">
    <source>
        <dbReference type="ARBA" id="ARBA00022655"/>
    </source>
</evidence>
<dbReference type="EC" id="2.1.2.11" evidence="7"/>
<evidence type="ECO:0000256" key="9">
    <source>
        <dbReference type="PIRSR" id="PIRSR000388-2"/>
    </source>
</evidence>
<dbReference type="NCBIfam" id="NF001452">
    <property type="entry name" value="PRK00311.1"/>
    <property type="match status" value="1"/>
</dbReference>
<dbReference type="PIRSF" id="PIRSF000388">
    <property type="entry name" value="Pantoate_hydroxy_MeTrfase"/>
    <property type="match status" value="1"/>
</dbReference>
<dbReference type="Gene3D" id="3.20.20.60">
    <property type="entry name" value="Phosphoenolpyruvate-binding domains"/>
    <property type="match status" value="1"/>
</dbReference>
<dbReference type="AlphaFoldDB" id="A0A2T7VN45"/>
<comment type="subcellular location">
    <subcellularLocation>
        <location evidence="7">Cytoplasm</location>
    </subcellularLocation>
</comment>
<evidence type="ECO:0000256" key="10">
    <source>
        <dbReference type="PIRSR" id="PIRSR000388-3"/>
    </source>
</evidence>
<evidence type="ECO:0000256" key="8">
    <source>
        <dbReference type="PIRSR" id="PIRSR000388-1"/>
    </source>
</evidence>
<dbReference type="NCBIfam" id="TIGR00222">
    <property type="entry name" value="panB"/>
    <property type="match status" value="1"/>
</dbReference>
<dbReference type="GO" id="GO:0003864">
    <property type="term" value="F:3-methyl-2-oxobutanoate hydroxymethyltransferase activity"/>
    <property type="evidence" value="ECO:0007669"/>
    <property type="project" value="UniProtKB-UniRule"/>
</dbReference>
<keyword evidence="4 7" id="KW-0566">Pantothenate biosynthesis</keyword>
<evidence type="ECO:0000256" key="7">
    <source>
        <dbReference type="HAMAP-Rule" id="MF_00156"/>
    </source>
</evidence>
<feature type="binding site" evidence="7 10">
    <location>
        <position position="118"/>
    </location>
    <ligand>
        <name>Mg(2+)</name>
        <dbReference type="ChEBI" id="CHEBI:18420"/>
    </ligand>
</feature>
<feature type="binding site" evidence="7 9">
    <location>
        <begin position="47"/>
        <end position="48"/>
    </location>
    <ligand>
        <name>3-methyl-2-oxobutanoate</name>
        <dbReference type="ChEBI" id="CHEBI:11851"/>
    </ligand>
</feature>
<feature type="binding site" evidence="7 9">
    <location>
        <position position="116"/>
    </location>
    <ligand>
        <name>3-methyl-2-oxobutanoate</name>
        <dbReference type="ChEBI" id="CHEBI:11851"/>
    </ligand>
</feature>
<dbReference type="HAMAP" id="MF_00156">
    <property type="entry name" value="PanB"/>
    <property type="match status" value="1"/>
</dbReference>
<evidence type="ECO:0000256" key="6">
    <source>
        <dbReference type="ARBA" id="ARBA00056497"/>
    </source>
</evidence>
<dbReference type="GO" id="GO:0005737">
    <property type="term" value="C:cytoplasm"/>
    <property type="evidence" value="ECO:0007669"/>
    <property type="project" value="UniProtKB-SubCell"/>
</dbReference>
<dbReference type="InterPro" id="IPR003700">
    <property type="entry name" value="Pantoate_hydroxy_MeTrfase"/>
</dbReference>
<feature type="active site" description="Proton acceptor" evidence="7 8">
    <location>
        <position position="186"/>
    </location>
</feature>
<dbReference type="GO" id="GO:0000287">
    <property type="term" value="F:magnesium ion binding"/>
    <property type="evidence" value="ECO:0007669"/>
    <property type="project" value="TreeGrafter"/>
</dbReference>
<dbReference type="GO" id="GO:0008168">
    <property type="term" value="F:methyltransferase activity"/>
    <property type="evidence" value="ECO:0007669"/>
    <property type="project" value="UniProtKB-KW"/>
</dbReference>
<dbReference type="UniPathway" id="UPA00028">
    <property type="reaction ID" value="UER00003"/>
</dbReference>
<proteinExistence type="inferred from homology"/>
<evidence type="ECO:0000313" key="12">
    <source>
        <dbReference type="Proteomes" id="UP000244649"/>
    </source>
</evidence>
<dbReference type="InterPro" id="IPR015813">
    <property type="entry name" value="Pyrv/PenolPyrv_kinase-like_dom"/>
</dbReference>
<gene>
    <name evidence="7 11" type="primary">panB</name>
    <name evidence="11" type="ORF">DC432_15520</name>
</gene>
<comment type="function">
    <text evidence="6 7">Catalyzes the reversible reaction in which hydroxymethyl group from 5,10-methylenetetrahydrofolate is transferred onto alpha-ketoisovalerate to form ketopantoate.</text>
</comment>
<comment type="subunit">
    <text evidence="3 7">Homodecamer; pentamer of dimers.</text>
</comment>
<dbReference type="PANTHER" id="PTHR20881">
    <property type="entry name" value="3-METHYL-2-OXOBUTANOATE HYDROXYMETHYLTRANSFERASE"/>
    <property type="match status" value="1"/>
</dbReference>
<accession>A0A2T7VN45</accession>
<dbReference type="PANTHER" id="PTHR20881:SF0">
    <property type="entry name" value="3-METHYL-2-OXOBUTANOATE HYDROXYMETHYLTRANSFERASE"/>
    <property type="match status" value="1"/>
</dbReference>
<comment type="pathway">
    <text evidence="1 7">Cofactor biosynthesis; (R)-pantothenate biosynthesis; (R)-pantoate from 3-methyl-2-oxobutanoate: step 1/2.</text>
</comment>
<dbReference type="GO" id="GO:0015940">
    <property type="term" value="P:pantothenate biosynthetic process"/>
    <property type="evidence" value="ECO:0007669"/>
    <property type="project" value="UniProtKB-UniRule"/>
</dbReference>
<keyword evidence="5 7" id="KW-0808">Transferase</keyword>
<organism evidence="11 12">
    <name type="scientific">Microbacterium testaceum</name>
    <name type="common">Aureobacterium testaceum</name>
    <name type="synonym">Brevibacterium testaceum</name>
    <dbReference type="NCBI Taxonomy" id="2033"/>
    <lineage>
        <taxon>Bacteria</taxon>
        <taxon>Bacillati</taxon>
        <taxon>Actinomycetota</taxon>
        <taxon>Actinomycetes</taxon>
        <taxon>Micrococcales</taxon>
        <taxon>Microbacteriaceae</taxon>
        <taxon>Microbacterium</taxon>
    </lineage>
</organism>
<evidence type="ECO:0000256" key="2">
    <source>
        <dbReference type="ARBA" id="ARBA00008676"/>
    </source>
</evidence>
<sequence length="284" mass="29484">MTTPPVTLRRLRTLADEGTPIVMVTAYDFVSGRVAERAGVDIVLVGDSGAQVVLGHPDTTSVTVDEMLVLSKAVRRAVQTPLLLCDLPFGSTEVSDEQAVATAVRFVREGGADAVKIEGANPARLSRLRAIVEAGIPVVGHVGLTPQTATALGGLRAQGRTTDEAVRVAREALAVQAAGAFAVVIEAVPAEVVAEIRRALDIPVIGIGAGAAEGQVLVMHDLLGITEGRSPVFVKTYAAVGDAMVEGVRAYAQEVRDGVFPGPEHVYRAAPEAAAAVRAFVDGR</sequence>
<name>A0A2T7VN45_MICTE</name>
<feature type="binding site" evidence="7 10">
    <location>
        <position position="47"/>
    </location>
    <ligand>
        <name>Mg(2+)</name>
        <dbReference type="ChEBI" id="CHEBI:18420"/>
    </ligand>
</feature>
<evidence type="ECO:0000256" key="3">
    <source>
        <dbReference type="ARBA" id="ARBA00011424"/>
    </source>
</evidence>
<keyword evidence="7" id="KW-0963">Cytoplasm</keyword>
<keyword evidence="7 10" id="KW-0479">Metal-binding</keyword>